<reference evidence="1" key="1">
    <citation type="submission" date="2022-10" db="EMBL/GenBank/DDBJ databases">
        <authorList>
            <person name="Kim H.S."/>
            <person name="Kim J.-S."/>
            <person name="Suh M.K."/>
            <person name="Eom M.K."/>
            <person name="Lee J.-S."/>
        </authorList>
    </citation>
    <scope>NUCLEOTIDE SEQUENCE</scope>
    <source>
        <strain evidence="1">LIP-5</strain>
    </source>
</reference>
<dbReference type="RefSeq" id="WP_263038007.1">
    <property type="nucleotide sequence ID" value="NZ_JAOTPL010000010.1"/>
</dbReference>
<dbReference type="EMBL" id="JAOTPL010000010">
    <property type="protein sequence ID" value="MCU7694521.1"/>
    <property type="molecule type" value="Genomic_DNA"/>
</dbReference>
<organism evidence="1 2">
    <name type="scientific">Haoranjiania flava</name>
    <dbReference type="NCBI Taxonomy" id="1856322"/>
    <lineage>
        <taxon>Bacteria</taxon>
        <taxon>Pseudomonadati</taxon>
        <taxon>Bacteroidota</taxon>
        <taxon>Chitinophagia</taxon>
        <taxon>Chitinophagales</taxon>
        <taxon>Chitinophagaceae</taxon>
        <taxon>Haoranjiania</taxon>
    </lineage>
</organism>
<comment type="caution">
    <text evidence="1">The sequence shown here is derived from an EMBL/GenBank/DDBJ whole genome shotgun (WGS) entry which is preliminary data.</text>
</comment>
<evidence type="ECO:0000313" key="2">
    <source>
        <dbReference type="Proteomes" id="UP001209317"/>
    </source>
</evidence>
<dbReference type="Gene3D" id="1.10.1660.10">
    <property type="match status" value="1"/>
</dbReference>
<proteinExistence type="predicted"/>
<evidence type="ECO:0000313" key="1">
    <source>
        <dbReference type="EMBL" id="MCU7694521.1"/>
    </source>
</evidence>
<name>A0AAE3INZ0_9BACT</name>
<sequence length="95" mass="11368">MERNLILVEEYCTNCSVETSFIDSLEELGLIEVIEMERQRFIDDAFVPDLEKFTAWHYDLDISPAGIDTIHQLLQRMESMQHEIDDLKRRLRFFD</sequence>
<protein>
    <submittedName>
        <fullName evidence="1">Chaperone modulator CbpM</fullName>
    </submittedName>
</protein>
<gene>
    <name evidence="1" type="ORF">OD355_08340</name>
</gene>
<keyword evidence="2" id="KW-1185">Reference proteome</keyword>
<dbReference type="Pfam" id="PF13591">
    <property type="entry name" value="MerR_2"/>
    <property type="match status" value="1"/>
</dbReference>
<accession>A0AAE3INZ0</accession>
<dbReference type="Proteomes" id="UP001209317">
    <property type="component" value="Unassembled WGS sequence"/>
</dbReference>
<dbReference type="AlphaFoldDB" id="A0AAE3INZ0"/>